<sequence length="270" mass="30602">MPKYQFNKFFSWCNTFRISSKIWARPNDLWVCKSGFIDPRMMNLFHYLINENRAMIESWNFTNKQSPNLTLEAFLSFILSLQLLKMRSFHRDEDGTNCAFDVCENRLYEVMAPGGAILWSRSKSSLWYIKVIDDTPSVLLIDSNSLMMIELSTKTMRVEETGNCRNTTSLKLTSYQNGTNCFALSVEDDGYPFKGSMQRLPITARGTTKSLAPIHSAGNNTSTAKPALLTSVNMGKHSVENVSKGIILMTIGENTAIQYENEDATVSFIF</sequence>
<accession>A0A915LED1</accession>
<evidence type="ECO:0000313" key="2">
    <source>
        <dbReference type="WBParaSite" id="nRc.2.0.1.t48206-RA"/>
    </source>
</evidence>
<proteinExistence type="predicted"/>
<organism evidence="1 2">
    <name type="scientific">Romanomermis culicivorax</name>
    <name type="common">Nematode worm</name>
    <dbReference type="NCBI Taxonomy" id="13658"/>
    <lineage>
        <taxon>Eukaryota</taxon>
        <taxon>Metazoa</taxon>
        <taxon>Ecdysozoa</taxon>
        <taxon>Nematoda</taxon>
        <taxon>Enoplea</taxon>
        <taxon>Dorylaimia</taxon>
        <taxon>Mermithida</taxon>
        <taxon>Mermithoidea</taxon>
        <taxon>Mermithidae</taxon>
        <taxon>Romanomermis</taxon>
    </lineage>
</organism>
<dbReference type="AlphaFoldDB" id="A0A915LED1"/>
<dbReference type="WBParaSite" id="nRc.2.0.1.t48206-RA">
    <property type="protein sequence ID" value="nRc.2.0.1.t48206-RA"/>
    <property type="gene ID" value="nRc.2.0.1.g48206"/>
</dbReference>
<reference evidence="2" key="1">
    <citation type="submission" date="2022-11" db="UniProtKB">
        <authorList>
            <consortium name="WormBaseParasite"/>
        </authorList>
    </citation>
    <scope>IDENTIFICATION</scope>
</reference>
<protein>
    <submittedName>
        <fullName evidence="2">Uncharacterized protein</fullName>
    </submittedName>
</protein>
<keyword evidence="1" id="KW-1185">Reference proteome</keyword>
<name>A0A915LED1_ROMCU</name>
<dbReference type="Proteomes" id="UP000887565">
    <property type="component" value="Unplaced"/>
</dbReference>
<evidence type="ECO:0000313" key="1">
    <source>
        <dbReference type="Proteomes" id="UP000887565"/>
    </source>
</evidence>